<dbReference type="CDD" id="cd07247">
    <property type="entry name" value="SgaA_N_like"/>
    <property type="match status" value="2"/>
</dbReference>
<accession>A0A1U9KU35</accession>
<sequence>MSAPGKIVSAQLVTPDLASTEKFYGALLGWTFQDIPVRHGRVAQILNQGKAVGIIVEHPFTNPDQRPSWLPIVATPDADATARQGSTLGGKILFRPRDIPGYGRETVLSDPDGAIFLALRATGGDPPDAADAIGNWCWSALLTSDPAKAQDFYGKLFGYQTETLASGHVLISSQGNARGSLNMFPASFPTTATARWVRFVRVAGVGATAEQVASLGGRVVVQPHVDRDGIMVAILADPAGAVFGIMEYPSETPMGEAK</sequence>
<dbReference type="Pfam" id="PF18029">
    <property type="entry name" value="Glyoxalase_6"/>
    <property type="match status" value="1"/>
</dbReference>
<proteinExistence type="predicted"/>
<reference evidence="2 3" key="1">
    <citation type="submission" date="2016-03" db="EMBL/GenBank/DDBJ databases">
        <title>Acetic acid bacteria sequencing.</title>
        <authorList>
            <person name="Brandt J."/>
            <person name="Jakob F."/>
            <person name="Vogel R.F."/>
        </authorList>
    </citation>
    <scope>NUCLEOTIDE SEQUENCE [LARGE SCALE GENOMIC DNA]</scope>
    <source>
        <strain evidence="2 3">NBRC 101099</strain>
    </source>
</reference>
<dbReference type="STRING" id="320497.A0U93_05445"/>
<evidence type="ECO:0000259" key="1">
    <source>
        <dbReference type="PROSITE" id="PS51819"/>
    </source>
</evidence>
<feature type="domain" description="VOC" evidence="1">
    <location>
        <begin position="6"/>
        <end position="121"/>
    </location>
</feature>
<name>A0A1U9KU35_9PROT</name>
<dbReference type="PANTHER" id="PTHR33993:SF14">
    <property type="entry name" value="GB|AAF24581.1"/>
    <property type="match status" value="1"/>
</dbReference>
<dbReference type="Pfam" id="PF00903">
    <property type="entry name" value="Glyoxalase"/>
    <property type="match status" value="1"/>
</dbReference>
<dbReference type="EMBL" id="CP014691">
    <property type="protein sequence ID" value="AQS89313.1"/>
    <property type="molecule type" value="Genomic_DNA"/>
</dbReference>
<keyword evidence="3" id="KW-1185">Reference proteome</keyword>
<gene>
    <name evidence="2" type="ORF">A0U93_05445</name>
</gene>
<evidence type="ECO:0000313" key="2">
    <source>
        <dbReference type="EMBL" id="AQS89313.1"/>
    </source>
</evidence>
<dbReference type="InterPro" id="IPR029068">
    <property type="entry name" value="Glyas_Bleomycin-R_OHBP_Dase"/>
</dbReference>
<organism evidence="2 3">
    <name type="scientific">Neoasaia chiangmaiensis</name>
    <dbReference type="NCBI Taxonomy" id="320497"/>
    <lineage>
        <taxon>Bacteria</taxon>
        <taxon>Pseudomonadati</taxon>
        <taxon>Pseudomonadota</taxon>
        <taxon>Alphaproteobacteria</taxon>
        <taxon>Acetobacterales</taxon>
        <taxon>Acetobacteraceae</taxon>
        <taxon>Neoasaia</taxon>
    </lineage>
</organism>
<dbReference type="InterPro" id="IPR052164">
    <property type="entry name" value="Anthracycline_SecMetBiosynth"/>
</dbReference>
<dbReference type="PROSITE" id="PS51819">
    <property type="entry name" value="VOC"/>
    <property type="match status" value="1"/>
</dbReference>
<evidence type="ECO:0000313" key="3">
    <source>
        <dbReference type="Proteomes" id="UP000188604"/>
    </source>
</evidence>
<dbReference type="OrthoDB" id="9793039at2"/>
<dbReference type="InterPro" id="IPR004360">
    <property type="entry name" value="Glyas_Fos-R_dOase_dom"/>
</dbReference>
<dbReference type="PANTHER" id="PTHR33993">
    <property type="entry name" value="GLYOXALASE-RELATED"/>
    <property type="match status" value="1"/>
</dbReference>
<protein>
    <submittedName>
        <fullName evidence="2">Glyoxalase</fullName>
    </submittedName>
</protein>
<dbReference type="KEGG" id="nch:A0U93_05445"/>
<dbReference type="InterPro" id="IPR041581">
    <property type="entry name" value="Glyoxalase_6"/>
</dbReference>
<dbReference type="Proteomes" id="UP000188604">
    <property type="component" value="Chromosome"/>
</dbReference>
<dbReference type="InterPro" id="IPR037523">
    <property type="entry name" value="VOC_core"/>
</dbReference>
<dbReference type="Gene3D" id="3.10.180.10">
    <property type="entry name" value="2,3-Dihydroxybiphenyl 1,2-Dioxygenase, domain 1"/>
    <property type="match status" value="2"/>
</dbReference>
<dbReference type="AlphaFoldDB" id="A0A1U9KU35"/>
<dbReference type="SUPFAM" id="SSF54593">
    <property type="entry name" value="Glyoxalase/Bleomycin resistance protein/Dihydroxybiphenyl dioxygenase"/>
    <property type="match status" value="2"/>
</dbReference>